<protein>
    <submittedName>
        <fullName evidence="3">Uncharacterized protein</fullName>
    </submittedName>
</protein>
<organism evidence="3 4">
    <name type="scientific">Elusimicrobium minutum (strain Pei191)</name>
    <dbReference type="NCBI Taxonomy" id="445932"/>
    <lineage>
        <taxon>Bacteria</taxon>
        <taxon>Pseudomonadati</taxon>
        <taxon>Elusimicrobiota</taxon>
        <taxon>Elusimicrobia</taxon>
        <taxon>Elusimicrobiales</taxon>
        <taxon>Elusimicrobiaceae</taxon>
        <taxon>Elusimicrobium</taxon>
    </lineage>
</organism>
<name>B2KC49_ELUMP</name>
<feature type="transmembrane region" description="Helical" evidence="2">
    <location>
        <begin position="21"/>
        <end position="52"/>
    </location>
</feature>
<dbReference type="AlphaFoldDB" id="B2KC49"/>
<feature type="transmembrane region" description="Helical" evidence="2">
    <location>
        <begin position="134"/>
        <end position="159"/>
    </location>
</feature>
<dbReference type="STRING" id="445932.Emin_0621"/>
<keyword evidence="2" id="KW-0812">Transmembrane</keyword>
<dbReference type="Proteomes" id="UP000001029">
    <property type="component" value="Chromosome"/>
</dbReference>
<reference evidence="3 4" key="1">
    <citation type="journal article" date="2009" name="Appl. Environ. Microbiol.">
        <title>Genomic analysis of 'Elusimicrobium minutum,' the first cultivated representative of the phylum 'Elusimicrobia' (formerly termite group 1).</title>
        <authorList>
            <person name="Herlemann D.P.R."/>
            <person name="Geissinger O."/>
            <person name="Ikeda-Ohtsubo W."/>
            <person name="Kunin V."/>
            <person name="Sun H."/>
            <person name="Lapidus A."/>
            <person name="Hugenholtz P."/>
            <person name="Brune A."/>
        </authorList>
    </citation>
    <scope>NUCLEOTIDE SEQUENCE [LARGE SCALE GENOMIC DNA]</scope>
    <source>
        <strain evidence="3 4">Pei191</strain>
    </source>
</reference>
<feature type="transmembrane region" description="Helical" evidence="2">
    <location>
        <begin position="223"/>
        <end position="244"/>
    </location>
</feature>
<keyword evidence="2" id="KW-1133">Transmembrane helix</keyword>
<dbReference type="RefSeq" id="WP_012414791.1">
    <property type="nucleotide sequence ID" value="NC_010644.1"/>
</dbReference>
<feature type="compositionally biased region" description="Basic and acidic residues" evidence="1">
    <location>
        <begin position="377"/>
        <end position="403"/>
    </location>
</feature>
<accession>B2KC49</accession>
<dbReference type="HOGENOM" id="CLU_625190_0_0_0"/>
<evidence type="ECO:0000256" key="2">
    <source>
        <dbReference type="SAM" id="Phobius"/>
    </source>
</evidence>
<feature type="compositionally biased region" description="Basic and acidic residues" evidence="1">
    <location>
        <begin position="428"/>
        <end position="438"/>
    </location>
</feature>
<evidence type="ECO:0000256" key="1">
    <source>
        <dbReference type="SAM" id="MobiDB-lite"/>
    </source>
</evidence>
<sequence>MVNKKTDLVNMSLGSFLASSFRTALASFWAALGVNILIAFIIFLTIVAIYLLARMNPLITAGIMAFLYVIIIAARFLAFYPITESRIIKKEMGVFAAVNIAGSRAVYFILGALIMSVPVSLVSLALHFAGVTSYIPVIIANIINLFFLLFLSFMAPAVVLREKGPIDCLKYSFYLVKGSYFKTLGYMLFTILVAFAIYAVVYIPVIFSSLSFHLLQNYLSRYIFIGGILIAAASLFIYALTLFIETFFFSAHTLLFLHLEKGILKGLEQEKEEKLNEIQAALSAPASLPEGIDDDESTLSGTDKFYKSLFKDDVNEKSGEMPTIMVDFDTDDPDQIKQIIQDRFKEAEENQKLEEVFEATIPPSEVRDFDLTIEHTEFLPEQKAKSADKKGYKDPLEETKRTVDPLPPPKPSGPKLKVVSMPPLPPDLLDKDKNKGEE</sequence>
<evidence type="ECO:0000313" key="3">
    <source>
        <dbReference type="EMBL" id="ACC98176.1"/>
    </source>
</evidence>
<keyword evidence="2" id="KW-0472">Membrane</keyword>
<dbReference type="OrthoDB" id="121140at2"/>
<dbReference type="KEGG" id="emi:Emin_0621"/>
<evidence type="ECO:0000313" key="4">
    <source>
        <dbReference type="Proteomes" id="UP000001029"/>
    </source>
</evidence>
<dbReference type="EMBL" id="CP001055">
    <property type="protein sequence ID" value="ACC98176.1"/>
    <property type="molecule type" value="Genomic_DNA"/>
</dbReference>
<feature type="transmembrane region" description="Helical" evidence="2">
    <location>
        <begin position="58"/>
        <end position="82"/>
    </location>
</feature>
<proteinExistence type="predicted"/>
<feature type="region of interest" description="Disordered" evidence="1">
    <location>
        <begin position="377"/>
        <end position="438"/>
    </location>
</feature>
<feature type="transmembrane region" description="Helical" evidence="2">
    <location>
        <begin position="180"/>
        <end position="203"/>
    </location>
</feature>
<keyword evidence="4" id="KW-1185">Reference proteome</keyword>
<feature type="transmembrane region" description="Helical" evidence="2">
    <location>
        <begin position="105"/>
        <end position="128"/>
    </location>
</feature>
<gene>
    <name evidence="3" type="ordered locus">Emin_0621</name>
</gene>